<feature type="transmembrane region" description="Helical" evidence="1">
    <location>
        <begin position="111"/>
        <end position="140"/>
    </location>
</feature>
<evidence type="ECO:0000313" key="3">
    <source>
        <dbReference type="Proteomes" id="UP001500909"/>
    </source>
</evidence>
<reference evidence="3" key="1">
    <citation type="journal article" date="2019" name="Int. J. Syst. Evol. Microbiol.">
        <title>The Global Catalogue of Microorganisms (GCM) 10K type strain sequencing project: providing services to taxonomists for standard genome sequencing and annotation.</title>
        <authorList>
            <consortium name="The Broad Institute Genomics Platform"/>
            <consortium name="The Broad Institute Genome Sequencing Center for Infectious Disease"/>
            <person name="Wu L."/>
            <person name="Ma J."/>
        </authorList>
    </citation>
    <scope>NUCLEOTIDE SEQUENCE [LARGE SCALE GENOMIC DNA]</scope>
    <source>
        <strain evidence="3">JCM 4805</strain>
    </source>
</reference>
<name>A0ABP3JZ49_9ACTN</name>
<dbReference type="Proteomes" id="UP001500909">
    <property type="component" value="Unassembled WGS sequence"/>
</dbReference>
<gene>
    <name evidence="2" type="ORF">GCM10010361_31480</name>
</gene>
<organism evidence="2 3">
    <name type="scientific">Streptomyces olivaceiscleroticus</name>
    <dbReference type="NCBI Taxonomy" id="68245"/>
    <lineage>
        <taxon>Bacteria</taxon>
        <taxon>Bacillati</taxon>
        <taxon>Actinomycetota</taxon>
        <taxon>Actinomycetes</taxon>
        <taxon>Kitasatosporales</taxon>
        <taxon>Streptomycetaceae</taxon>
        <taxon>Streptomyces</taxon>
    </lineage>
</organism>
<proteinExistence type="predicted"/>
<evidence type="ECO:0000313" key="2">
    <source>
        <dbReference type="EMBL" id="GAA0465176.1"/>
    </source>
</evidence>
<dbReference type="EMBL" id="BAAABY010000023">
    <property type="protein sequence ID" value="GAA0465176.1"/>
    <property type="molecule type" value="Genomic_DNA"/>
</dbReference>
<protein>
    <submittedName>
        <fullName evidence="2">Uncharacterized protein</fullName>
    </submittedName>
</protein>
<keyword evidence="3" id="KW-1185">Reference proteome</keyword>
<keyword evidence="1" id="KW-1133">Transmembrane helix</keyword>
<accession>A0ABP3JZ49</accession>
<sequence>MTLHRGAGCTVAGMTHPNRRLRTDPARIGALYDLAIAPVFATPWTARLALDGARALHTALDLPGRAPGGFGPEQLLFVTFFGVLVTMWAVVRLVRGDAVTTAADMAGRAAFAVLMTVAMADGASTVLAVFVTFEVGFLLAQGGQLIRATRRHARTSPVRETVSP</sequence>
<comment type="caution">
    <text evidence="2">The sequence shown here is derived from an EMBL/GenBank/DDBJ whole genome shotgun (WGS) entry which is preliminary data.</text>
</comment>
<keyword evidence="1" id="KW-0812">Transmembrane</keyword>
<feature type="transmembrane region" description="Helical" evidence="1">
    <location>
        <begin position="75"/>
        <end position="91"/>
    </location>
</feature>
<evidence type="ECO:0000256" key="1">
    <source>
        <dbReference type="SAM" id="Phobius"/>
    </source>
</evidence>
<keyword evidence="1" id="KW-0472">Membrane</keyword>